<keyword evidence="4" id="KW-1185">Reference proteome</keyword>
<dbReference type="RefSeq" id="WP_307039745.1">
    <property type="nucleotide sequence ID" value="NZ_JAUSYY010000001.1"/>
</dbReference>
<keyword evidence="1" id="KW-1133">Transmembrane helix</keyword>
<sequence length="133" mass="13545">MSEVSVRPAGVTVVAVVAWISGALEILGGIILLFQAGDESVAAAFGGSGGLWAAAIGSIIIGIVIVVVAFGLLRGNTAARMIVTVVEVLSIIGSLFLAFAYLGSAVGEWAGIVVSLIVLLLLWTRRASAFFNS</sequence>
<reference evidence="3 4" key="1">
    <citation type="submission" date="2023-07" db="EMBL/GenBank/DDBJ databases">
        <title>Comparative genomics of wheat-associated soil bacteria to identify genetic determinants of phenazine resistance.</title>
        <authorList>
            <person name="Mouncey N."/>
        </authorList>
    </citation>
    <scope>NUCLEOTIDE SEQUENCE [LARGE SCALE GENOMIC DNA]</scope>
    <source>
        <strain evidence="3 4">V3I3</strain>
    </source>
</reference>
<dbReference type="EMBL" id="JAUSYY010000001">
    <property type="protein sequence ID" value="MDQ0893371.1"/>
    <property type="molecule type" value="Genomic_DNA"/>
</dbReference>
<evidence type="ECO:0000313" key="3">
    <source>
        <dbReference type="EMBL" id="MDQ0893371.1"/>
    </source>
</evidence>
<dbReference type="Proteomes" id="UP001239083">
    <property type="component" value="Unassembled WGS sequence"/>
</dbReference>
<feature type="domain" description="DUF7144" evidence="2">
    <location>
        <begin position="11"/>
        <end position="126"/>
    </location>
</feature>
<feature type="transmembrane region" description="Helical" evidence="1">
    <location>
        <begin position="49"/>
        <end position="73"/>
    </location>
</feature>
<organism evidence="3 4">
    <name type="scientific">Agromyces ramosus</name>
    <dbReference type="NCBI Taxonomy" id="33879"/>
    <lineage>
        <taxon>Bacteria</taxon>
        <taxon>Bacillati</taxon>
        <taxon>Actinomycetota</taxon>
        <taxon>Actinomycetes</taxon>
        <taxon>Micrococcales</taxon>
        <taxon>Microbacteriaceae</taxon>
        <taxon>Agromyces</taxon>
    </lineage>
</organism>
<feature type="transmembrane region" description="Helical" evidence="1">
    <location>
        <begin position="109"/>
        <end position="124"/>
    </location>
</feature>
<dbReference type="Pfam" id="PF23636">
    <property type="entry name" value="DUF7144"/>
    <property type="match status" value="1"/>
</dbReference>
<keyword evidence="1" id="KW-0472">Membrane</keyword>
<dbReference type="InterPro" id="IPR055568">
    <property type="entry name" value="DUF7144"/>
</dbReference>
<protein>
    <recommendedName>
        <fullName evidence="2">DUF7144 domain-containing protein</fullName>
    </recommendedName>
</protein>
<evidence type="ECO:0000259" key="2">
    <source>
        <dbReference type="Pfam" id="PF23636"/>
    </source>
</evidence>
<evidence type="ECO:0000313" key="4">
    <source>
        <dbReference type="Proteomes" id="UP001239083"/>
    </source>
</evidence>
<proteinExistence type="predicted"/>
<feature type="transmembrane region" description="Helical" evidence="1">
    <location>
        <begin position="85"/>
        <end position="103"/>
    </location>
</feature>
<comment type="caution">
    <text evidence="3">The sequence shown here is derived from an EMBL/GenBank/DDBJ whole genome shotgun (WGS) entry which is preliminary data.</text>
</comment>
<accession>A0ABU0R5L4</accession>
<name>A0ABU0R5L4_9MICO</name>
<feature type="transmembrane region" description="Helical" evidence="1">
    <location>
        <begin position="12"/>
        <end position="37"/>
    </location>
</feature>
<keyword evidence="1" id="KW-0812">Transmembrane</keyword>
<gene>
    <name evidence="3" type="ORF">QFZ26_000926</name>
</gene>
<evidence type="ECO:0000256" key="1">
    <source>
        <dbReference type="SAM" id="Phobius"/>
    </source>
</evidence>